<reference evidence="2" key="1">
    <citation type="submission" date="2015-12" db="EMBL/GenBank/DDBJ databases">
        <title>De novo transcriptome assembly of four potential Pierce s Disease insect vectors from Arizona vineyards.</title>
        <authorList>
            <person name="Tassone E.E."/>
        </authorList>
    </citation>
    <scope>NUCLEOTIDE SEQUENCE</scope>
</reference>
<feature type="compositionally biased region" description="Basic residues" evidence="1">
    <location>
        <begin position="115"/>
        <end position="126"/>
    </location>
</feature>
<sequence length="126" mass="14694">MFCDLVTIRREAKLKKRPLSFVPKTFWDKSVSNLYRYLKKSDSIRIDNLRIRKSRSKCPFYVVLDETQEQSEKAMPKPDIIKKTEADSPLQAMTKDAKSKDLLQDAGKKSDAGKYKKTNTKKRFSK</sequence>
<accession>A0A1B6E7C0</accession>
<dbReference type="EMBL" id="GEDC01003467">
    <property type="protein sequence ID" value="JAS33831.1"/>
    <property type="molecule type" value="Transcribed_RNA"/>
</dbReference>
<feature type="region of interest" description="Disordered" evidence="1">
    <location>
        <begin position="72"/>
        <end position="126"/>
    </location>
</feature>
<feature type="compositionally biased region" description="Basic and acidic residues" evidence="1">
    <location>
        <begin position="72"/>
        <end position="86"/>
    </location>
</feature>
<protein>
    <submittedName>
        <fullName evidence="2">Uncharacterized protein</fullName>
    </submittedName>
</protein>
<dbReference type="AlphaFoldDB" id="A0A1B6E7C0"/>
<organism evidence="2">
    <name type="scientific">Clastoptera arizonana</name>
    <name type="common">Arizona spittle bug</name>
    <dbReference type="NCBI Taxonomy" id="38151"/>
    <lineage>
        <taxon>Eukaryota</taxon>
        <taxon>Metazoa</taxon>
        <taxon>Ecdysozoa</taxon>
        <taxon>Arthropoda</taxon>
        <taxon>Hexapoda</taxon>
        <taxon>Insecta</taxon>
        <taxon>Pterygota</taxon>
        <taxon>Neoptera</taxon>
        <taxon>Paraneoptera</taxon>
        <taxon>Hemiptera</taxon>
        <taxon>Auchenorrhyncha</taxon>
        <taxon>Cercopoidea</taxon>
        <taxon>Clastopteridae</taxon>
        <taxon>Clastoptera</taxon>
    </lineage>
</organism>
<evidence type="ECO:0000256" key="1">
    <source>
        <dbReference type="SAM" id="MobiDB-lite"/>
    </source>
</evidence>
<name>A0A1B6E7C0_9HEMI</name>
<evidence type="ECO:0000313" key="2">
    <source>
        <dbReference type="EMBL" id="JAS33831.1"/>
    </source>
</evidence>
<proteinExistence type="predicted"/>
<feature type="compositionally biased region" description="Basic and acidic residues" evidence="1">
    <location>
        <begin position="95"/>
        <end position="114"/>
    </location>
</feature>
<gene>
    <name evidence="2" type="ORF">g.44577</name>
</gene>